<protein>
    <recommendedName>
        <fullName evidence="3">Roadblock/LAMTOR2 domain-containing protein</fullName>
    </recommendedName>
</protein>
<reference evidence="1 2" key="1">
    <citation type="submission" date="2011-11" db="EMBL/GenBank/DDBJ databases">
        <title>Improved High-Quality Draft sequence of Beggiatoa alba B18lD.</title>
        <authorList>
            <consortium name="US DOE Joint Genome Institute"/>
            <person name="Lucas S."/>
            <person name="Han J."/>
            <person name="Lapidus A."/>
            <person name="Cheng J.-F."/>
            <person name="Goodwin L."/>
            <person name="Pitluck S."/>
            <person name="Peters L."/>
            <person name="Mikhailova N."/>
            <person name="Held B."/>
            <person name="Detter J.C."/>
            <person name="Han C."/>
            <person name="Tapia R."/>
            <person name="Land M."/>
            <person name="Hauser L."/>
            <person name="Kyrpides N."/>
            <person name="Ivanova N."/>
            <person name="Pagani I."/>
            <person name="Samuel K."/>
            <person name="Teske A."/>
            <person name="Mueller J."/>
            <person name="Woyke T."/>
        </authorList>
    </citation>
    <scope>NUCLEOTIDE SEQUENCE [LARGE SCALE GENOMIC DNA]</scope>
    <source>
        <strain evidence="1 2">B18LD</strain>
    </source>
</reference>
<dbReference type="Proteomes" id="UP000005744">
    <property type="component" value="Unassembled WGS sequence"/>
</dbReference>
<evidence type="ECO:0000313" key="2">
    <source>
        <dbReference type="Proteomes" id="UP000005744"/>
    </source>
</evidence>
<organism evidence="1 2">
    <name type="scientific">Beggiatoa alba B18LD</name>
    <dbReference type="NCBI Taxonomy" id="395493"/>
    <lineage>
        <taxon>Bacteria</taxon>
        <taxon>Pseudomonadati</taxon>
        <taxon>Pseudomonadota</taxon>
        <taxon>Gammaproteobacteria</taxon>
        <taxon>Thiotrichales</taxon>
        <taxon>Thiotrichaceae</taxon>
        <taxon>Beggiatoa</taxon>
    </lineage>
</organism>
<dbReference type="OrthoDB" id="3781969at2"/>
<dbReference type="RefSeq" id="WP_002685628.1">
    <property type="nucleotide sequence ID" value="NZ_JH600070.1"/>
</dbReference>
<sequence length="123" mass="13929">MTTITESIQQLMQLKGVIGVAIVDMESGMCLGMAVNQTDFDMELAAAGMTEVVKAELQLKELLRLSLPLEDMLITLDKQYHVMRLLQQHPTIFLYTVLHRDTGSLPLARLELRRLEREFVLSA</sequence>
<dbReference type="AlphaFoldDB" id="I3CG24"/>
<evidence type="ECO:0008006" key="3">
    <source>
        <dbReference type="Google" id="ProtNLM"/>
    </source>
</evidence>
<proteinExistence type="predicted"/>
<accession>I3CG24</accession>
<dbReference type="HOGENOM" id="CLU_139202_1_0_6"/>
<dbReference type="eggNOG" id="COG4753">
    <property type="taxonomic scope" value="Bacteria"/>
</dbReference>
<dbReference type="STRING" id="395493.BegalDRAFT_1689"/>
<keyword evidence="2" id="KW-1185">Reference proteome</keyword>
<name>I3CG24_9GAMM</name>
<evidence type="ECO:0000313" key="1">
    <source>
        <dbReference type="EMBL" id="EIJ42567.1"/>
    </source>
</evidence>
<gene>
    <name evidence="1" type="ORF">BegalDRAFT_1689</name>
</gene>
<dbReference type="EMBL" id="JH600070">
    <property type="protein sequence ID" value="EIJ42567.1"/>
    <property type="molecule type" value="Genomic_DNA"/>
</dbReference>